<reference evidence="1 2" key="1">
    <citation type="journal article" date="2006" name="J. Bacteriol.">
        <title>The genome sequence of the obligately chemolithoautotrophic, facultatively anaerobic bacterium Thiobacillus denitrificans.</title>
        <authorList>
            <person name="Beller H.R."/>
            <person name="Chain P.S."/>
            <person name="Letain T.E."/>
            <person name="Chakicherla A."/>
            <person name="Larimer F.W."/>
            <person name="Richardson P.M."/>
            <person name="Coleman M.A."/>
            <person name="Wood A.P."/>
            <person name="Kelly D.P."/>
        </authorList>
    </citation>
    <scope>NUCLEOTIDE SEQUENCE [LARGE SCALE GENOMIC DNA]</scope>
    <source>
        <strain evidence="1 2">ATCC 25259</strain>
    </source>
</reference>
<dbReference type="Proteomes" id="UP000008291">
    <property type="component" value="Chromosome"/>
</dbReference>
<evidence type="ECO:0000313" key="2">
    <source>
        <dbReference type="Proteomes" id="UP000008291"/>
    </source>
</evidence>
<name>Q3SHV3_THIDA</name>
<proteinExistence type="predicted"/>
<dbReference type="STRING" id="292415.Tbd_1827"/>
<dbReference type="RefSeq" id="WP_011312339.1">
    <property type="nucleotide sequence ID" value="NC_007404.1"/>
</dbReference>
<dbReference type="EMBL" id="CP000116">
    <property type="protein sequence ID" value="AAZ97780.1"/>
    <property type="molecule type" value="Genomic_DNA"/>
</dbReference>
<accession>Q3SHV3</accession>
<gene>
    <name evidence="1" type="ordered locus">Tbd_1827</name>
</gene>
<organism evidence="1 2">
    <name type="scientific">Thiobacillus denitrificans (strain ATCC 25259 / T1)</name>
    <dbReference type="NCBI Taxonomy" id="292415"/>
    <lineage>
        <taxon>Bacteria</taxon>
        <taxon>Pseudomonadati</taxon>
        <taxon>Pseudomonadota</taxon>
        <taxon>Betaproteobacteria</taxon>
        <taxon>Nitrosomonadales</taxon>
        <taxon>Thiobacillaceae</taxon>
        <taxon>Thiobacillus</taxon>
    </lineage>
</organism>
<dbReference type="KEGG" id="tbd:Tbd_1827"/>
<dbReference type="HOGENOM" id="CLU_1546857_0_0_4"/>
<evidence type="ECO:0000313" key="1">
    <source>
        <dbReference type="EMBL" id="AAZ97780.1"/>
    </source>
</evidence>
<dbReference type="AlphaFoldDB" id="Q3SHV3"/>
<sequence>MNAPDQLVEQWTPMMRMLAHTTGADLDDIKQEAWLLAATMPRRHDGDFVTRWLAAVHCHAAAQRPGVTVRPSARRTQGEEYIGTAWLAGSIGDDPCAAIQAAETVARRVCGNGDAEARWQRIRQEIELPRTSAEIARARGVSERQGRRQAAVLQALERVQADLLAADESGVSA</sequence>
<keyword evidence="2" id="KW-1185">Reference proteome</keyword>
<protein>
    <submittedName>
        <fullName evidence="1">Uncharacterized protein</fullName>
    </submittedName>
</protein>